<name>A0A210PR57_MIZYE</name>
<evidence type="ECO:0000313" key="3">
    <source>
        <dbReference type="Proteomes" id="UP000242188"/>
    </source>
</evidence>
<feature type="compositionally biased region" description="Polar residues" evidence="1">
    <location>
        <begin position="129"/>
        <end position="140"/>
    </location>
</feature>
<dbReference type="EMBL" id="NEDP02005552">
    <property type="protein sequence ID" value="OWF38926.1"/>
    <property type="molecule type" value="Genomic_DNA"/>
</dbReference>
<feature type="region of interest" description="Disordered" evidence="1">
    <location>
        <begin position="126"/>
        <end position="145"/>
    </location>
</feature>
<dbReference type="Proteomes" id="UP000242188">
    <property type="component" value="Unassembled WGS sequence"/>
</dbReference>
<accession>A0A210PR57</accession>
<protein>
    <submittedName>
        <fullName evidence="2">Uncharacterized protein</fullName>
    </submittedName>
</protein>
<proteinExistence type="predicted"/>
<organism evidence="2 3">
    <name type="scientific">Mizuhopecten yessoensis</name>
    <name type="common">Japanese scallop</name>
    <name type="synonym">Patinopecten yessoensis</name>
    <dbReference type="NCBI Taxonomy" id="6573"/>
    <lineage>
        <taxon>Eukaryota</taxon>
        <taxon>Metazoa</taxon>
        <taxon>Spiralia</taxon>
        <taxon>Lophotrochozoa</taxon>
        <taxon>Mollusca</taxon>
        <taxon>Bivalvia</taxon>
        <taxon>Autobranchia</taxon>
        <taxon>Pteriomorphia</taxon>
        <taxon>Pectinida</taxon>
        <taxon>Pectinoidea</taxon>
        <taxon>Pectinidae</taxon>
        <taxon>Mizuhopecten</taxon>
    </lineage>
</organism>
<gene>
    <name evidence="2" type="ORF">KP79_PYT07593</name>
</gene>
<sequence length="404" mass="44531">MFLKVISRQIDNTDTVLYVLNRSFGTMPIANDKEIKSVFKDMTSDHMVSEAGLGPEAFLPNGNVFIPSAKSSDVNSNPCARRRGRQPSFTSRSIEENSVQSYLATASGNIVYGLSPMPDQSTKADFHPDNNTISDQTQFSHGDPVPGYFDTDASCHQRSNLCHHIGNGINEHSMVSMNSEPTENLAQTSSTQASYEARMDHFVHEAGQFSTESESERDVGFSGHSTSSSCQLETSPTDQEVGSAWNNFPIDWSDAEADICLHGNNKIDDLIYHFDKFFRGQIDNKLSEMGDFIHSLMTEQQTHVRYIVNTAVTNSQTWVSVEKDTTLGSPVRKMTRLSSGETGPDSLAVTSPITDHVDLSDDAMTPQFLDKSAQVDDERTRLLLKILATSCAVGGVLLRPEFHA</sequence>
<feature type="region of interest" description="Disordered" evidence="1">
    <location>
        <begin position="207"/>
        <end position="239"/>
    </location>
</feature>
<comment type="caution">
    <text evidence="2">The sequence shown here is derived from an EMBL/GenBank/DDBJ whole genome shotgun (WGS) entry which is preliminary data.</text>
</comment>
<feature type="region of interest" description="Disordered" evidence="1">
    <location>
        <begin position="70"/>
        <end position="93"/>
    </location>
</feature>
<evidence type="ECO:0000313" key="2">
    <source>
        <dbReference type="EMBL" id="OWF38926.1"/>
    </source>
</evidence>
<evidence type="ECO:0000256" key="1">
    <source>
        <dbReference type="SAM" id="MobiDB-lite"/>
    </source>
</evidence>
<dbReference type="AlphaFoldDB" id="A0A210PR57"/>
<dbReference type="OrthoDB" id="6162682at2759"/>
<reference evidence="2 3" key="1">
    <citation type="journal article" date="2017" name="Nat. Ecol. Evol.">
        <title>Scallop genome provides insights into evolution of bilaterian karyotype and development.</title>
        <authorList>
            <person name="Wang S."/>
            <person name="Zhang J."/>
            <person name="Jiao W."/>
            <person name="Li J."/>
            <person name="Xun X."/>
            <person name="Sun Y."/>
            <person name="Guo X."/>
            <person name="Huan P."/>
            <person name="Dong B."/>
            <person name="Zhang L."/>
            <person name="Hu X."/>
            <person name="Sun X."/>
            <person name="Wang J."/>
            <person name="Zhao C."/>
            <person name="Wang Y."/>
            <person name="Wang D."/>
            <person name="Huang X."/>
            <person name="Wang R."/>
            <person name="Lv J."/>
            <person name="Li Y."/>
            <person name="Zhang Z."/>
            <person name="Liu B."/>
            <person name="Lu W."/>
            <person name="Hui Y."/>
            <person name="Liang J."/>
            <person name="Zhou Z."/>
            <person name="Hou R."/>
            <person name="Li X."/>
            <person name="Liu Y."/>
            <person name="Li H."/>
            <person name="Ning X."/>
            <person name="Lin Y."/>
            <person name="Zhao L."/>
            <person name="Xing Q."/>
            <person name="Dou J."/>
            <person name="Li Y."/>
            <person name="Mao J."/>
            <person name="Guo H."/>
            <person name="Dou H."/>
            <person name="Li T."/>
            <person name="Mu C."/>
            <person name="Jiang W."/>
            <person name="Fu Q."/>
            <person name="Fu X."/>
            <person name="Miao Y."/>
            <person name="Liu J."/>
            <person name="Yu Q."/>
            <person name="Li R."/>
            <person name="Liao H."/>
            <person name="Li X."/>
            <person name="Kong Y."/>
            <person name="Jiang Z."/>
            <person name="Chourrout D."/>
            <person name="Li R."/>
            <person name="Bao Z."/>
        </authorList>
    </citation>
    <scope>NUCLEOTIDE SEQUENCE [LARGE SCALE GENOMIC DNA]</scope>
    <source>
        <strain evidence="2 3">PY_sf001</strain>
    </source>
</reference>
<keyword evidence="3" id="KW-1185">Reference proteome</keyword>
<feature type="compositionally biased region" description="Polar residues" evidence="1">
    <location>
        <begin position="223"/>
        <end position="239"/>
    </location>
</feature>